<evidence type="ECO:0000256" key="14">
    <source>
        <dbReference type="ARBA" id="ARBA00023136"/>
    </source>
</evidence>
<evidence type="ECO:0000256" key="5">
    <source>
        <dbReference type="ARBA" id="ARBA00022679"/>
    </source>
</evidence>
<dbReference type="KEGG" id="mcha:111006322"/>
<dbReference type="Pfam" id="PF01453">
    <property type="entry name" value="B_lectin"/>
    <property type="match status" value="1"/>
</dbReference>
<feature type="signal peptide" evidence="23">
    <location>
        <begin position="1"/>
        <end position="32"/>
    </location>
</feature>
<dbReference type="Proteomes" id="UP000504603">
    <property type="component" value="Unplaced"/>
</dbReference>
<feature type="transmembrane region" description="Helical" evidence="22">
    <location>
        <begin position="439"/>
        <end position="464"/>
    </location>
</feature>
<dbReference type="PANTHER" id="PTHR47974:SF9">
    <property type="entry name" value="RECEPTOR-LIKE SERINE_THREONINE-PROTEIN KINASE"/>
    <property type="match status" value="1"/>
</dbReference>
<dbReference type="OrthoDB" id="1918782at2759"/>
<keyword evidence="9" id="KW-0677">Repeat</keyword>
<keyword evidence="8" id="KW-0430">Lectin</keyword>
<dbReference type="InterPro" id="IPR036426">
    <property type="entry name" value="Bulb-type_lectin_dom_sf"/>
</dbReference>
<dbReference type="InterPro" id="IPR000719">
    <property type="entry name" value="Prot_kinase_dom"/>
</dbReference>
<dbReference type="AlphaFoldDB" id="A0A6J1BY04"/>
<dbReference type="SMART" id="SM00108">
    <property type="entry name" value="B_lectin"/>
    <property type="match status" value="1"/>
</dbReference>
<comment type="similarity">
    <text evidence="20">Belongs to the protein kinase superfamily. Ser/Thr protein kinase family.</text>
</comment>
<keyword evidence="7 23" id="KW-0732">Signal</keyword>
<evidence type="ECO:0000256" key="12">
    <source>
        <dbReference type="ARBA" id="ARBA00022840"/>
    </source>
</evidence>
<dbReference type="SUPFAM" id="SSF51110">
    <property type="entry name" value="alpha-D-mannose-specific plant lectins"/>
    <property type="match status" value="1"/>
</dbReference>
<evidence type="ECO:0000256" key="18">
    <source>
        <dbReference type="ARBA" id="ARBA00047899"/>
    </source>
</evidence>
<keyword evidence="12 20" id="KW-0067">ATP-binding</keyword>
<reference evidence="27" key="1">
    <citation type="submission" date="2025-08" db="UniProtKB">
        <authorList>
            <consortium name="RefSeq"/>
        </authorList>
    </citation>
    <scope>IDENTIFICATION</scope>
    <source>
        <strain evidence="27">OHB3-1</strain>
    </source>
</reference>
<feature type="domain" description="Bulb-type lectin" evidence="25">
    <location>
        <begin position="24"/>
        <end position="153"/>
    </location>
</feature>
<dbReference type="GO" id="GO:0030246">
    <property type="term" value="F:carbohydrate binding"/>
    <property type="evidence" value="ECO:0007669"/>
    <property type="project" value="UniProtKB-KW"/>
</dbReference>
<dbReference type="InterPro" id="IPR017441">
    <property type="entry name" value="Protein_kinase_ATP_BS"/>
</dbReference>
<feature type="domain" description="Protein kinase" evidence="24">
    <location>
        <begin position="501"/>
        <end position="780"/>
    </location>
</feature>
<evidence type="ECO:0000256" key="20">
    <source>
        <dbReference type="PIRNR" id="PIRNR000641"/>
    </source>
</evidence>
<dbReference type="GO" id="GO:0005524">
    <property type="term" value="F:ATP binding"/>
    <property type="evidence" value="ECO:0007669"/>
    <property type="project" value="UniProtKB-UniRule"/>
</dbReference>
<dbReference type="PIRSF" id="PIRSF000641">
    <property type="entry name" value="SRK"/>
    <property type="match status" value="1"/>
</dbReference>
<sequence length="855" mass="92907">MRDRREMNLHSHLVVFFLPLLLLLSISSSAAAISLGSSLKASNLEQAWNSSNGDFSFGFRPSGVSSSSPSFIAGIVYTGGVPTIWSAGGGAAVDASGALHFDSDGNLRLVNGSGAVVWESNTTGRGVASAVLDNTGNLVLQNSSGEPVWSSFDHPTDTIVPSQNFTVGMVLQSGRYSFELLSVGNITLIWNGNGPNSDVVYWNHGLNTSINGTLNSPSLQLDPIGMLAVFDSKIPAGSFVAYSNDYADGADTLRFLRLKNDGNLEIHSVVRGSGSETVGWEAVPDKCQIFGFCGELSICSYNDTSPICGCPSANFEPVDPNDWKKGCKRKFDIGNCSIGITMLELPNTKLLTYPVNTEVYSMQISGCQSNCRQSSACVASTAPSDGSGFCYYVPSGFIRGYQSAALPSTAYLKVCGQVIPNQLQSPDVPRQSEGRNVKAWVLAVAVLVTLFALVALETGLWWWCCRNSPNFGGMSTQYTLLEYASGAPVQFSYKELTRVTKGFKEKLGAGGFGAVYKGVLTNRTVVAVKQLEGIEQGEKQFRMEVATISSTHHLNLVRLIGFCSEGRHRLLVYELMKNGSLDGLLFKTEDGHSGKFLNWEDRFKIAVGTAKGITYLHEECRDCIIHCDIKPENILLDENLNAKVSDFGLAKLINMKDHRYRTLTSVRGTRGYLAPEWLANLPLTSKSDVFSYGMVLLEIVSGRRNFEVSAETNHKRFSLWAYEEFEKGNVMEIVDKRLMDQEIDMEQVSRVVQVSFWCIQEQPSQRPMMGKVVQMIEGVVDVERPPAPKVTSMVSASGTSTYVSSNVSNFSTTADSTATPATPASFSSSLAAADLTSGGRNLEKTTSSLLESRYD</sequence>
<evidence type="ECO:0000256" key="4">
    <source>
        <dbReference type="ARBA" id="ARBA00022536"/>
    </source>
</evidence>
<dbReference type="Gene3D" id="1.10.510.10">
    <property type="entry name" value="Transferase(Phosphotransferase) domain 1"/>
    <property type="match status" value="1"/>
</dbReference>
<dbReference type="Gene3D" id="3.30.200.20">
    <property type="entry name" value="Phosphorylase Kinase, domain 1"/>
    <property type="match status" value="1"/>
</dbReference>
<dbReference type="InterPro" id="IPR011009">
    <property type="entry name" value="Kinase-like_dom_sf"/>
</dbReference>
<evidence type="ECO:0000313" key="26">
    <source>
        <dbReference type="Proteomes" id="UP000504603"/>
    </source>
</evidence>
<dbReference type="FunFam" id="3.30.200.20:FF:000059">
    <property type="entry name" value="S-receptor-like serine/threonine-protein kinase"/>
    <property type="match status" value="1"/>
</dbReference>
<feature type="chain" id="PRO_5026833923" description="Receptor-like serine/threonine-protein kinase" evidence="23">
    <location>
        <begin position="33"/>
        <end position="855"/>
    </location>
</feature>
<dbReference type="CDD" id="cd14066">
    <property type="entry name" value="STKc_IRAK"/>
    <property type="match status" value="1"/>
</dbReference>
<dbReference type="FunFam" id="2.90.10.10:FF:000025">
    <property type="entry name" value="G-type lectin S-receptor-like serine/threonine-protein kinase"/>
    <property type="match status" value="1"/>
</dbReference>
<evidence type="ECO:0000256" key="19">
    <source>
        <dbReference type="ARBA" id="ARBA00048679"/>
    </source>
</evidence>
<evidence type="ECO:0000256" key="10">
    <source>
        <dbReference type="ARBA" id="ARBA00022741"/>
    </source>
</evidence>
<dbReference type="SUPFAM" id="SSF56112">
    <property type="entry name" value="Protein kinase-like (PK-like)"/>
    <property type="match status" value="1"/>
</dbReference>
<keyword evidence="16" id="KW-0675">Receptor</keyword>
<dbReference type="FunFam" id="1.10.510.10:FF:000384">
    <property type="entry name" value="G-type lectin S-receptor-like serine/threonine-protein kinase"/>
    <property type="match status" value="1"/>
</dbReference>
<keyword evidence="2" id="KW-1003">Cell membrane</keyword>
<evidence type="ECO:0000256" key="6">
    <source>
        <dbReference type="ARBA" id="ARBA00022692"/>
    </source>
</evidence>
<evidence type="ECO:0000256" key="22">
    <source>
        <dbReference type="SAM" id="Phobius"/>
    </source>
</evidence>
<feature type="domain" description="Bulb-type lectin" evidence="25">
    <location>
        <begin position="156"/>
        <end position="279"/>
    </location>
</feature>
<keyword evidence="4" id="KW-0245">EGF-like domain</keyword>
<keyword evidence="14 22" id="KW-0472">Membrane</keyword>
<organism evidence="26 27">
    <name type="scientific">Momordica charantia</name>
    <name type="common">Bitter gourd</name>
    <name type="synonym">Balsam pear</name>
    <dbReference type="NCBI Taxonomy" id="3673"/>
    <lineage>
        <taxon>Eukaryota</taxon>
        <taxon>Viridiplantae</taxon>
        <taxon>Streptophyta</taxon>
        <taxon>Embryophyta</taxon>
        <taxon>Tracheophyta</taxon>
        <taxon>Spermatophyta</taxon>
        <taxon>Magnoliopsida</taxon>
        <taxon>eudicotyledons</taxon>
        <taxon>Gunneridae</taxon>
        <taxon>Pentapetalae</taxon>
        <taxon>rosids</taxon>
        <taxon>fabids</taxon>
        <taxon>Cucurbitales</taxon>
        <taxon>Cucurbitaceae</taxon>
        <taxon>Momordiceae</taxon>
        <taxon>Momordica</taxon>
    </lineage>
</organism>
<dbReference type="PROSITE" id="PS00107">
    <property type="entry name" value="PROTEIN_KINASE_ATP"/>
    <property type="match status" value="1"/>
</dbReference>
<dbReference type="RefSeq" id="XP_022133877.1">
    <property type="nucleotide sequence ID" value="XM_022278185.1"/>
</dbReference>
<dbReference type="Gene3D" id="2.90.10.10">
    <property type="entry name" value="Bulb-type lectin domain"/>
    <property type="match status" value="2"/>
</dbReference>
<evidence type="ECO:0000256" key="11">
    <source>
        <dbReference type="ARBA" id="ARBA00022777"/>
    </source>
</evidence>
<dbReference type="GO" id="GO:0005886">
    <property type="term" value="C:plasma membrane"/>
    <property type="evidence" value="ECO:0007669"/>
    <property type="project" value="UniProtKB-SubCell"/>
</dbReference>
<evidence type="ECO:0000256" key="8">
    <source>
        <dbReference type="ARBA" id="ARBA00022734"/>
    </source>
</evidence>
<comment type="catalytic activity">
    <reaction evidence="19 20">
        <text>L-seryl-[protein] + ATP = O-phospho-L-seryl-[protein] + ADP + H(+)</text>
        <dbReference type="Rhea" id="RHEA:17989"/>
        <dbReference type="Rhea" id="RHEA-COMP:9863"/>
        <dbReference type="Rhea" id="RHEA-COMP:11604"/>
        <dbReference type="ChEBI" id="CHEBI:15378"/>
        <dbReference type="ChEBI" id="CHEBI:29999"/>
        <dbReference type="ChEBI" id="CHEBI:30616"/>
        <dbReference type="ChEBI" id="CHEBI:83421"/>
        <dbReference type="ChEBI" id="CHEBI:456216"/>
        <dbReference type="EC" id="2.7.11.1"/>
    </reaction>
</comment>
<dbReference type="Pfam" id="PF00069">
    <property type="entry name" value="Pkinase"/>
    <property type="match status" value="1"/>
</dbReference>
<evidence type="ECO:0000256" key="3">
    <source>
        <dbReference type="ARBA" id="ARBA00022527"/>
    </source>
</evidence>
<dbReference type="SMART" id="SM00220">
    <property type="entry name" value="S_TKc"/>
    <property type="match status" value="1"/>
</dbReference>
<dbReference type="EC" id="2.7.11.1" evidence="20"/>
<evidence type="ECO:0000256" key="2">
    <source>
        <dbReference type="ARBA" id="ARBA00022475"/>
    </source>
</evidence>
<evidence type="ECO:0000256" key="17">
    <source>
        <dbReference type="ARBA" id="ARBA00023180"/>
    </source>
</evidence>
<dbReference type="PROSITE" id="PS50011">
    <property type="entry name" value="PROTEIN_KINASE_DOM"/>
    <property type="match status" value="1"/>
</dbReference>
<keyword evidence="10 20" id="KW-0547">Nucleotide-binding</keyword>
<keyword evidence="3 20" id="KW-0723">Serine/threonine-protein kinase</keyword>
<evidence type="ECO:0000256" key="1">
    <source>
        <dbReference type="ARBA" id="ARBA00004251"/>
    </source>
</evidence>
<keyword evidence="5 20" id="KW-0808">Transferase</keyword>
<comment type="subcellular location">
    <subcellularLocation>
        <location evidence="1">Cell membrane</location>
        <topology evidence="1">Single-pass type I membrane protein</topology>
    </subcellularLocation>
</comment>
<dbReference type="InterPro" id="IPR008271">
    <property type="entry name" value="Ser/Thr_kinase_AS"/>
</dbReference>
<feature type="binding site" evidence="21">
    <location>
        <position position="529"/>
    </location>
    <ligand>
        <name>ATP</name>
        <dbReference type="ChEBI" id="CHEBI:30616"/>
    </ligand>
</feature>
<evidence type="ECO:0000256" key="7">
    <source>
        <dbReference type="ARBA" id="ARBA00022729"/>
    </source>
</evidence>
<evidence type="ECO:0000313" key="27">
    <source>
        <dbReference type="RefSeq" id="XP_022133877.1"/>
    </source>
</evidence>
<dbReference type="CDD" id="cd00028">
    <property type="entry name" value="B_lectin"/>
    <property type="match status" value="1"/>
</dbReference>
<evidence type="ECO:0000256" key="16">
    <source>
        <dbReference type="ARBA" id="ARBA00023170"/>
    </source>
</evidence>
<evidence type="ECO:0000256" key="13">
    <source>
        <dbReference type="ARBA" id="ARBA00022989"/>
    </source>
</evidence>
<dbReference type="GO" id="GO:0004674">
    <property type="term" value="F:protein serine/threonine kinase activity"/>
    <property type="evidence" value="ECO:0007669"/>
    <property type="project" value="UniProtKB-KW"/>
</dbReference>
<keyword evidence="26" id="KW-1185">Reference proteome</keyword>
<dbReference type="InterPro" id="IPR001480">
    <property type="entry name" value="Bulb-type_lectin_dom"/>
</dbReference>
<comment type="catalytic activity">
    <reaction evidence="18 20">
        <text>L-threonyl-[protein] + ATP = O-phospho-L-threonyl-[protein] + ADP + H(+)</text>
        <dbReference type="Rhea" id="RHEA:46608"/>
        <dbReference type="Rhea" id="RHEA-COMP:11060"/>
        <dbReference type="Rhea" id="RHEA-COMP:11605"/>
        <dbReference type="ChEBI" id="CHEBI:15378"/>
        <dbReference type="ChEBI" id="CHEBI:30013"/>
        <dbReference type="ChEBI" id="CHEBI:30616"/>
        <dbReference type="ChEBI" id="CHEBI:61977"/>
        <dbReference type="ChEBI" id="CHEBI:456216"/>
        <dbReference type="EC" id="2.7.11.1"/>
    </reaction>
</comment>
<keyword evidence="6 22" id="KW-0812">Transmembrane</keyword>
<accession>A0A6J1BY04</accession>
<dbReference type="GeneID" id="111006322"/>
<keyword evidence="11 20" id="KW-0418">Kinase</keyword>
<dbReference type="PROSITE" id="PS50927">
    <property type="entry name" value="BULB_LECTIN"/>
    <property type="match status" value="2"/>
</dbReference>
<evidence type="ECO:0000256" key="15">
    <source>
        <dbReference type="ARBA" id="ARBA00023157"/>
    </source>
</evidence>
<dbReference type="PANTHER" id="PTHR47974">
    <property type="entry name" value="OS07G0415500 PROTEIN"/>
    <property type="match status" value="1"/>
</dbReference>
<evidence type="ECO:0000256" key="9">
    <source>
        <dbReference type="ARBA" id="ARBA00022737"/>
    </source>
</evidence>
<dbReference type="FunFam" id="2.90.10.10:FF:000016">
    <property type="entry name" value="G-type lectin S-receptor-like serine/threonine-protein kinase"/>
    <property type="match status" value="1"/>
</dbReference>
<dbReference type="PROSITE" id="PS00108">
    <property type="entry name" value="PROTEIN_KINASE_ST"/>
    <property type="match status" value="1"/>
</dbReference>
<evidence type="ECO:0000256" key="21">
    <source>
        <dbReference type="PROSITE-ProRule" id="PRU10141"/>
    </source>
</evidence>
<keyword evidence="17" id="KW-0325">Glycoprotein</keyword>
<proteinExistence type="inferred from homology"/>
<evidence type="ECO:0000259" key="24">
    <source>
        <dbReference type="PROSITE" id="PS50011"/>
    </source>
</evidence>
<gene>
    <name evidence="27" type="primary">LOC111006322</name>
</gene>
<evidence type="ECO:0000256" key="23">
    <source>
        <dbReference type="SAM" id="SignalP"/>
    </source>
</evidence>
<keyword evidence="15" id="KW-1015">Disulfide bond</keyword>
<protein>
    <recommendedName>
        <fullName evidence="20">Receptor-like serine/threonine-protein kinase</fullName>
        <ecNumber evidence="20">2.7.11.1</ecNumber>
    </recommendedName>
</protein>
<name>A0A6J1BY04_MOMCH</name>
<keyword evidence="13 22" id="KW-1133">Transmembrane helix</keyword>
<dbReference type="InterPro" id="IPR024171">
    <property type="entry name" value="SRK-like_kinase"/>
</dbReference>
<evidence type="ECO:0000259" key="25">
    <source>
        <dbReference type="PROSITE" id="PS50927"/>
    </source>
</evidence>